<comment type="caution">
    <text evidence="13">The sequence shown here is derived from an EMBL/GenBank/DDBJ whole genome shotgun (WGS) entry which is preliminary data.</text>
</comment>
<keyword evidence="3" id="KW-1003">Cell membrane</keyword>
<comment type="similarity">
    <text evidence="9">Belongs to the GSP H family.</text>
</comment>
<evidence type="ECO:0000256" key="7">
    <source>
        <dbReference type="ARBA" id="ARBA00022989"/>
    </source>
</evidence>
<evidence type="ECO:0000313" key="13">
    <source>
        <dbReference type="EMBL" id="ESS72323.1"/>
    </source>
</evidence>
<dbReference type="Proteomes" id="UP000017842">
    <property type="component" value="Unassembled WGS sequence"/>
</dbReference>
<dbReference type="NCBIfam" id="TIGR02532">
    <property type="entry name" value="IV_pilin_GFxxxE"/>
    <property type="match status" value="1"/>
</dbReference>
<dbReference type="EMBL" id="AYLO01000059">
    <property type="protein sequence ID" value="ESS72323.1"/>
    <property type="molecule type" value="Genomic_DNA"/>
</dbReference>
<evidence type="ECO:0000313" key="14">
    <source>
        <dbReference type="Proteomes" id="UP000017842"/>
    </source>
</evidence>
<evidence type="ECO:0000256" key="5">
    <source>
        <dbReference type="ARBA" id="ARBA00022519"/>
    </source>
</evidence>
<keyword evidence="7 11" id="KW-1133">Transmembrane helix</keyword>
<name>V5C6D9_9GAMM</name>
<keyword evidence="6 11" id="KW-0812">Transmembrane</keyword>
<organism evidence="13 14">
    <name type="scientific">Methyloglobulus morosus KoM1</name>
    <dbReference type="NCBI Taxonomy" id="1116472"/>
    <lineage>
        <taxon>Bacteria</taxon>
        <taxon>Pseudomonadati</taxon>
        <taxon>Pseudomonadota</taxon>
        <taxon>Gammaproteobacteria</taxon>
        <taxon>Methylococcales</taxon>
        <taxon>Methylococcaceae</taxon>
        <taxon>Methyloglobulus</taxon>
    </lineage>
</organism>
<dbReference type="InterPro" id="IPR022346">
    <property type="entry name" value="T2SS_GspH"/>
</dbReference>
<dbReference type="GO" id="GO:0015627">
    <property type="term" value="C:type II protein secretion system complex"/>
    <property type="evidence" value="ECO:0007669"/>
    <property type="project" value="InterPro"/>
</dbReference>
<evidence type="ECO:0000256" key="8">
    <source>
        <dbReference type="ARBA" id="ARBA00023136"/>
    </source>
</evidence>
<dbReference type="Pfam" id="PF12019">
    <property type="entry name" value="GspH"/>
    <property type="match status" value="1"/>
</dbReference>
<keyword evidence="14" id="KW-1185">Reference proteome</keyword>
<sequence>MTLFYPQTLRNSRGYAESPLGKSFKSRLKTQPPNVTDLGFSKGFTLLELMLVMFIVILGFSAIGLNISSGNDATKLQSAARDMVSALRFAKGQALISHEETTVALNLNENTYTVSDRDKVFTIPDTIALTVVTAQEELEGKGLANIRFFPDGSSSGGRIKLEMNSATWQIDINWLTGQVELETK</sequence>
<dbReference type="InterPro" id="IPR012902">
    <property type="entry name" value="N_methyl_site"/>
</dbReference>
<evidence type="ECO:0000256" key="4">
    <source>
        <dbReference type="ARBA" id="ARBA00022481"/>
    </source>
</evidence>
<gene>
    <name evidence="13" type="ORF">MGMO_61c00340</name>
</gene>
<evidence type="ECO:0000256" key="10">
    <source>
        <dbReference type="ARBA" id="ARBA00030775"/>
    </source>
</evidence>
<dbReference type="eggNOG" id="COG4970">
    <property type="taxonomic scope" value="Bacteria"/>
</dbReference>
<keyword evidence="5" id="KW-0997">Cell inner membrane</keyword>
<dbReference type="GO" id="GO:0015628">
    <property type="term" value="P:protein secretion by the type II secretion system"/>
    <property type="evidence" value="ECO:0007669"/>
    <property type="project" value="InterPro"/>
</dbReference>
<dbReference type="InterPro" id="IPR045584">
    <property type="entry name" value="Pilin-like"/>
</dbReference>
<dbReference type="AlphaFoldDB" id="V5C6D9"/>
<evidence type="ECO:0000256" key="9">
    <source>
        <dbReference type="ARBA" id="ARBA00025772"/>
    </source>
</evidence>
<keyword evidence="8 11" id="KW-0472">Membrane</keyword>
<feature type="transmembrane region" description="Helical" evidence="11">
    <location>
        <begin position="44"/>
        <end position="67"/>
    </location>
</feature>
<evidence type="ECO:0000256" key="2">
    <source>
        <dbReference type="ARBA" id="ARBA00021549"/>
    </source>
</evidence>
<keyword evidence="4" id="KW-0488">Methylation</keyword>
<proteinExistence type="inferred from homology"/>
<evidence type="ECO:0000256" key="3">
    <source>
        <dbReference type="ARBA" id="ARBA00022475"/>
    </source>
</evidence>
<feature type="domain" description="General secretion pathway GspH" evidence="12">
    <location>
        <begin position="79"/>
        <end position="175"/>
    </location>
</feature>
<comment type="subcellular location">
    <subcellularLocation>
        <location evidence="1">Cell inner membrane</location>
        <topology evidence="1">Single-pass membrane protein</topology>
    </subcellularLocation>
</comment>
<evidence type="ECO:0000256" key="1">
    <source>
        <dbReference type="ARBA" id="ARBA00004377"/>
    </source>
</evidence>
<dbReference type="SUPFAM" id="SSF54523">
    <property type="entry name" value="Pili subunits"/>
    <property type="match status" value="1"/>
</dbReference>
<accession>V5C6D9</accession>
<dbReference type="GO" id="GO:0005886">
    <property type="term" value="C:plasma membrane"/>
    <property type="evidence" value="ECO:0007669"/>
    <property type="project" value="UniProtKB-SubCell"/>
</dbReference>
<evidence type="ECO:0000256" key="11">
    <source>
        <dbReference type="SAM" id="Phobius"/>
    </source>
</evidence>
<dbReference type="RefSeq" id="WP_023494674.1">
    <property type="nucleotide sequence ID" value="NZ_AYLO01000059.1"/>
</dbReference>
<protein>
    <recommendedName>
        <fullName evidence="2">Type II secretion system protein H</fullName>
    </recommendedName>
    <alternativeName>
        <fullName evidence="10">General secretion pathway protein H</fullName>
    </alternativeName>
</protein>
<reference evidence="13 14" key="1">
    <citation type="journal article" date="2013" name="Genome Announc.">
        <title>Draft Genome Sequence of the Methanotrophic Gammaproteobacterium Methyloglobulus morosus DSM 22980 Strain KoM1.</title>
        <authorList>
            <person name="Poehlein A."/>
            <person name="Deutzmann J.S."/>
            <person name="Daniel R."/>
            <person name="Simeonova D.D."/>
        </authorList>
    </citation>
    <scope>NUCLEOTIDE SEQUENCE [LARGE SCALE GENOMIC DNA]</scope>
    <source>
        <strain evidence="13 14">KoM1</strain>
    </source>
</reference>
<evidence type="ECO:0000259" key="12">
    <source>
        <dbReference type="Pfam" id="PF12019"/>
    </source>
</evidence>
<evidence type="ECO:0000256" key="6">
    <source>
        <dbReference type="ARBA" id="ARBA00022692"/>
    </source>
</evidence>
<dbReference type="STRING" id="1116472.MGMO_61c00340"/>